<dbReference type="Proteomes" id="UP000838672">
    <property type="component" value="Unassembled WGS sequence"/>
</dbReference>
<proteinExistence type="predicted"/>
<keyword evidence="3" id="KW-1185">Reference proteome</keyword>
<evidence type="ECO:0000256" key="1">
    <source>
        <dbReference type="SAM" id="MobiDB-lite"/>
    </source>
</evidence>
<feature type="region of interest" description="Disordered" evidence="1">
    <location>
        <begin position="21"/>
        <end position="62"/>
    </location>
</feature>
<protein>
    <submittedName>
        <fullName evidence="2">Uncharacterized protein</fullName>
    </submittedName>
</protein>
<organism evidence="2 3">
    <name type="scientific">Vibrio stylophorae</name>
    <dbReference type="NCBI Taxonomy" id="659351"/>
    <lineage>
        <taxon>Bacteria</taxon>
        <taxon>Pseudomonadati</taxon>
        <taxon>Pseudomonadota</taxon>
        <taxon>Gammaproteobacteria</taxon>
        <taxon>Vibrionales</taxon>
        <taxon>Vibrionaceae</taxon>
        <taxon>Vibrio</taxon>
    </lineage>
</organism>
<reference evidence="2" key="1">
    <citation type="submission" date="2021-11" db="EMBL/GenBank/DDBJ databases">
        <authorList>
            <person name="Rodrigo-Torres L."/>
            <person name="Arahal R. D."/>
            <person name="Lucena T."/>
        </authorList>
    </citation>
    <scope>NUCLEOTIDE SEQUENCE</scope>
    <source>
        <strain evidence="2">CECT 7929</strain>
    </source>
</reference>
<evidence type="ECO:0000313" key="2">
    <source>
        <dbReference type="EMBL" id="CAH0534648.1"/>
    </source>
</evidence>
<name>A0ABM8ZWD3_9VIBR</name>
<gene>
    <name evidence="2" type="ORF">VST7929_02598</name>
</gene>
<sequence>MTIHGVGQNYAMYAKPFSPRQKPMVQSDAQTNANPALMAKSPISAKQQPTEQQTAAGEKPNNLESFTYGALGMDHPEDVKKNNDEYYTAGQFLSAAATVGGILLMVV</sequence>
<accession>A0ABM8ZWD3</accession>
<dbReference type="EMBL" id="CAKLDI010000001">
    <property type="protein sequence ID" value="CAH0534648.1"/>
    <property type="molecule type" value="Genomic_DNA"/>
</dbReference>
<evidence type="ECO:0000313" key="3">
    <source>
        <dbReference type="Proteomes" id="UP000838672"/>
    </source>
</evidence>
<feature type="compositionally biased region" description="Polar residues" evidence="1">
    <location>
        <begin position="44"/>
        <end position="55"/>
    </location>
</feature>
<comment type="caution">
    <text evidence="2">The sequence shown here is derived from an EMBL/GenBank/DDBJ whole genome shotgun (WGS) entry which is preliminary data.</text>
</comment>
<dbReference type="RefSeq" id="WP_237467940.1">
    <property type="nucleotide sequence ID" value="NZ_CAKLDI010000001.1"/>
</dbReference>